<organism evidence="1">
    <name type="scientific">bioreactor metagenome</name>
    <dbReference type="NCBI Taxonomy" id="1076179"/>
    <lineage>
        <taxon>unclassified sequences</taxon>
        <taxon>metagenomes</taxon>
        <taxon>ecological metagenomes</taxon>
    </lineage>
</organism>
<name>A0A645ISD4_9ZZZZ</name>
<comment type="caution">
    <text evidence="1">The sequence shown here is derived from an EMBL/GenBank/DDBJ whole genome shotgun (WGS) entry which is preliminary data.</text>
</comment>
<gene>
    <name evidence="1" type="ORF">SDC9_201975</name>
</gene>
<reference evidence="1" key="1">
    <citation type="submission" date="2019-08" db="EMBL/GenBank/DDBJ databases">
        <authorList>
            <person name="Kucharzyk K."/>
            <person name="Murdoch R.W."/>
            <person name="Higgins S."/>
            <person name="Loffler F."/>
        </authorList>
    </citation>
    <scope>NUCLEOTIDE SEQUENCE</scope>
</reference>
<sequence length="82" mass="7772">MLPLKTAGVSQDIFRSAGSRGGGGVGSAVAETAGTEVVSGAAEVAVAVAAPDPAVEAVLPSGLPEAAVDVADAADPEGAWMP</sequence>
<protein>
    <submittedName>
        <fullName evidence="1">Uncharacterized protein</fullName>
    </submittedName>
</protein>
<dbReference type="EMBL" id="VSSQ01122408">
    <property type="protein sequence ID" value="MPN54305.1"/>
    <property type="molecule type" value="Genomic_DNA"/>
</dbReference>
<dbReference type="AlphaFoldDB" id="A0A645ISD4"/>
<evidence type="ECO:0000313" key="1">
    <source>
        <dbReference type="EMBL" id="MPN54305.1"/>
    </source>
</evidence>
<proteinExistence type="predicted"/>
<accession>A0A645ISD4</accession>